<organism evidence="1 2">
    <name type="scientific">Vagococcus carniphilus</name>
    <dbReference type="NCBI Taxonomy" id="218144"/>
    <lineage>
        <taxon>Bacteria</taxon>
        <taxon>Bacillati</taxon>
        <taxon>Bacillota</taxon>
        <taxon>Bacilli</taxon>
        <taxon>Lactobacillales</taxon>
        <taxon>Enterococcaceae</taxon>
        <taxon>Vagococcus</taxon>
    </lineage>
</organism>
<proteinExistence type="predicted"/>
<sequence length="179" mass="21061">MNYQDILTFWFNEITAEQRFKKDEAFDELLRERFGELHESVSKGEASSWRETIQGRLAEVIVLDQFSRNLFRGKPESFKFDGMSLVLAQEAIRTGEINQLTLDEKAFLFMPFMHSESSAIHEVAVTLFSEKGMETYLDFENRHFDIIKRFGRYPHRNEILKRESTAEEVAFLKEPNSSF</sequence>
<reference evidence="1 2" key="1">
    <citation type="submission" date="2017-05" db="EMBL/GenBank/DDBJ databases">
        <title>Vagococcus spp. assemblies.</title>
        <authorList>
            <person name="Gulvik C.A."/>
        </authorList>
    </citation>
    <scope>NUCLEOTIDE SEQUENCE [LARGE SCALE GENOMIC DNA]</scope>
    <source>
        <strain evidence="1 2">SS1714</strain>
    </source>
</reference>
<dbReference type="Pfam" id="PF06041">
    <property type="entry name" value="DUF924"/>
    <property type="match status" value="1"/>
</dbReference>
<dbReference type="Proteomes" id="UP000288028">
    <property type="component" value="Unassembled WGS sequence"/>
</dbReference>
<evidence type="ECO:0000313" key="2">
    <source>
        <dbReference type="Proteomes" id="UP000288028"/>
    </source>
</evidence>
<protein>
    <recommendedName>
        <fullName evidence="3">DUF924 domain-containing protein</fullName>
    </recommendedName>
</protein>
<gene>
    <name evidence="1" type="ORF">CBF28_00285</name>
</gene>
<dbReference type="GeneID" id="95579991"/>
<dbReference type="Gene3D" id="1.20.58.320">
    <property type="entry name" value="TPR-like"/>
    <property type="match status" value="1"/>
</dbReference>
<dbReference type="OrthoDB" id="7593450at2"/>
<dbReference type="EMBL" id="NGKB01000001">
    <property type="protein sequence ID" value="RSU16659.1"/>
    <property type="molecule type" value="Genomic_DNA"/>
</dbReference>
<dbReference type="InterPro" id="IPR011990">
    <property type="entry name" value="TPR-like_helical_dom_sf"/>
</dbReference>
<evidence type="ECO:0008006" key="3">
    <source>
        <dbReference type="Google" id="ProtNLM"/>
    </source>
</evidence>
<comment type="caution">
    <text evidence="1">The sequence shown here is derived from an EMBL/GenBank/DDBJ whole genome shotgun (WGS) entry which is preliminary data.</text>
</comment>
<dbReference type="RefSeq" id="WP_126790706.1">
    <property type="nucleotide sequence ID" value="NZ_CP060720.1"/>
</dbReference>
<accession>A0A430B8N7</accession>
<name>A0A430B8N7_9ENTE</name>
<dbReference type="AlphaFoldDB" id="A0A430B8N7"/>
<dbReference type="Gene3D" id="1.25.40.10">
    <property type="entry name" value="Tetratricopeptide repeat domain"/>
    <property type="match status" value="1"/>
</dbReference>
<evidence type="ECO:0000313" key="1">
    <source>
        <dbReference type="EMBL" id="RSU16659.1"/>
    </source>
</evidence>
<keyword evidence="2" id="KW-1185">Reference proteome</keyword>
<dbReference type="InterPro" id="IPR010323">
    <property type="entry name" value="DUF924"/>
</dbReference>
<dbReference type="SUPFAM" id="SSF48452">
    <property type="entry name" value="TPR-like"/>
    <property type="match status" value="1"/>
</dbReference>